<reference evidence="1 2" key="1">
    <citation type="submission" date="2023-03" db="EMBL/GenBank/DDBJ databases">
        <title>Bacillus Genome Sequencing.</title>
        <authorList>
            <person name="Dunlap C."/>
        </authorList>
    </citation>
    <scope>NUCLEOTIDE SEQUENCE [LARGE SCALE GENOMIC DNA]</scope>
    <source>
        <strain evidence="1 2">NRS-1717</strain>
    </source>
</reference>
<comment type="caution">
    <text evidence="1">The sequence shown here is derived from an EMBL/GenBank/DDBJ whole genome shotgun (WGS) entry which is preliminary data.</text>
</comment>
<evidence type="ECO:0000313" key="1">
    <source>
        <dbReference type="EMBL" id="MED4400280.1"/>
    </source>
</evidence>
<dbReference type="RefSeq" id="WP_328014850.1">
    <property type="nucleotide sequence ID" value="NZ_JARTFS010000002.1"/>
</dbReference>
<gene>
    <name evidence="1" type="ORF">P9271_02765</name>
</gene>
<accession>A0ABU6NT04</accession>
<name>A0ABU6NT04_9BACI</name>
<evidence type="ECO:0000313" key="2">
    <source>
        <dbReference type="Proteomes" id="UP001342826"/>
    </source>
</evidence>
<dbReference type="EMBL" id="JARTFS010000002">
    <property type="protein sequence ID" value="MED4400280.1"/>
    <property type="molecule type" value="Genomic_DNA"/>
</dbReference>
<sequence>MKQNSNSGYTITGFSKSFFGYCSNWIFCDLGKGECFYNEKDPEAKLIKETEKAANLLLKHKN</sequence>
<protein>
    <submittedName>
        <fullName evidence="1">Uncharacterized protein</fullName>
    </submittedName>
</protein>
<organism evidence="1 2">
    <name type="scientific">Metabacillus fastidiosus</name>
    <dbReference type="NCBI Taxonomy" id="1458"/>
    <lineage>
        <taxon>Bacteria</taxon>
        <taxon>Bacillati</taxon>
        <taxon>Bacillota</taxon>
        <taxon>Bacilli</taxon>
        <taxon>Bacillales</taxon>
        <taxon>Bacillaceae</taxon>
        <taxon>Metabacillus</taxon>
    </lineage>
</organism>
<dbReference type="Proteomes" id="UP001342826">
    <property type="component" value="Unassembled WGS sequence"/>
</dbReference>
<keyword evidence="2" id="KW-1185">Reference proteome</keyword>
<proteinExistence type="predicted"/>